<dbReference type="SMART" id="SM00358">
    <property type="entry name" value="DSRM"/>
    <property type="match status" value="2"/>
</dbReference>
<dbReference type="GO" id="GO:0003723">
    <property type="term" value="F:RNA binding"/>
    <property type="evidence" value="ECO:0007669"/>
    <property type="project" value="UniProtKB-UniRule"/>
</dbReference>
<dbReference type="Proteomes" id="UP001231189">
    <property type="component" value="Unassembled WGS sequence"/>
</dbReference>
<dbReference type="PANTHER" id="PTHR46031">
    <property type="match status" value="1"/>
</dbReference>
<proteinExistence type="predicted"/>
<dbReference type="PANTHER" id="PTHR46031:SF37">
    <property type="entry name" value="DRBM DOMAIN-CONTAINING PROTEIN"/>
    <property type="match status" value="1"/>
</dbReference>
<keyword evidence="1" id="KW-0677">Repeat</keyword>
<evidence type="ECO:0000259" key="6">
    <source>
        <dbReference type="PROSITE" id="PS50137"/>
    </source>
</evidence>
<dbReference type="Gene3D" id="3.30.160.20">
    <property type="match status" value="2"/>
</dbReference>
<name>A0AAD8SPW5_LOLMU</name>
<evidence type="ECO:0000256" key="1">
    <source>
        <dbReference type="ARBA" id="ARBA00022737"/>
    </source>
</evidence>
<comment type="function">
    <text evidence="3">Binds double-stranded RNA.</text>
</comment>
<comment type="caution">
    <text evidence="7">The sequence shown here is derived from an EMBL/GenBank/DDBJ whole genome shotgun (WGS) entry which is preliminary data.</text>
</comment>
<keyword evidence="2 4" id="KW-0694">RNA-binding</keyword>
<evidence type="ECO:0000256" key="3">
    <source>
        <dbReference type="ARBA" id="ARBA00037597"/>
    </source>
</evidence>
<dbReference type="AlphaFoldDB" id="A0AAD8SPW5"/>
<dbReference type="Pfam" id="PF00035">
    <property type="entry name" value="dsrm"/>
    <property type="match status" value="2"/>
</dbReference>
<organism evidence="7 8">
    <name type="scientific">Lolium multiflorum</name>
    <name type="common">Italian ryegrass</name>
    <name type="synonym">Lolium perenne subsp. multiflorum</name>
    <dbReference type="NCBI Taxonomy" id="4521"/>
    <lineage>
        <taxon>Eukaryota</taxon>
        <taxon>Viridiplantae</taxon>
        <taxon>Streptophyta</taxon>
        <taxon>Embryophyta</taxon>
        <taxon>Tracheophyta</taxon>
        <taxon>Spermatophyta</taxon>
        <taxon>Magnoliopsida</taxon>
        <taxon>Liliopsida</taxon>
        <taxon>Poales</taxon>
        <taxon>Poaceae</taxon>
        <taxon>BOP clade</taxon>
        <taxon>Pooideae</taxon>
        <taxon>Poodae</taxon>
        <taxon>Poeae</taxon>
        <taxon>Poeae Chloroplast Group 2 (Poeae type)</taxon>
        <taxon>Loliodinae</taxon>
        <taxon>Loliinae</taxon>
        <taxon>Lolium</taxon>
    </lineage>
</organism>
<evidence type="ECO:0000313" key="7">
    <source>
        <dbReference type="EMBL" id="KAK1661589.1"/>
    </source>
</evidence>
<feature type="domain" description="DRBM" evidence="6">
    <location>
        <begin position="31"/>
        <end position="100"/>
    </location>
</feature>
<reference evidence="7" key="1">
    <citation type="submission" date="2023-07" db="EMBL/GenBank/DDBJ databases">
        <title>A chromosome-level genome assembly of Lolium multiflorum.</title>
        <authorList>
            <person name="Chen Y."/>
            <person name="Copetti D."/>
            <person name="Kolliker R."/>
            <person name="Studer B."/>
        </authorList>
    </citation>
    <scope>NUCLEOTIDE SEQUENCE</scope>
    <source>
        <strain evidence="7">02402/16</strain>
        <tissue evidence="7">Leaf</tissue>
    </source>
</reference>
<sequence length="301" mass="32568">MAATAASDVPNAPPAAALPAPPHPAPEKRPSYKNLLQEWAHKNNKQLPIYHPELEGQVHQPQFRSTVEVDGERFRSQHSHSRRRDAEQDAALVAYVDLAVKIIAVDDDDDDDDADDDDDDLLGLIEQDVIFCKSILSDFAAKTKATQPTYSLDCVEGLEHMPLFISSVSFAGNIYTGEAARKKKDAEQRAARSAVISILATKNPCMQQILRSKKEQIIAITSAGINKERVLSQENCNGPANAIIAVAPITFVRAVGAVGATVDHVVNNISAAGPSAQAISGSNKRKDIPELDVNHRNVRSA</sequence>
<dbReference type="EMBL" id="JAUUTY010000003">
    <property type="protein sequence ID" value="KAK1661589.1"/>
    <property type="molecule type" value="Genomic_DNA"/>
</dbReference>
<protein>
    <recommendedName>
        <fullName evidence="6">DRBM domain-containing protein</fullName>
    </recommendedName>
</protein>
<evidence type="ECO:0000313" key="8">
    <source>
        <dbReference type="Proteomes" id="UP001231189"/>
    </source>
</evidence>
<evidence type="ECO:0000256" key="5">
    <source>
        <dbReference type="SAM" id="MobiDB-lite"/>
    </source>
</evidence>
<evidence type="ECO:0000256" key="4">
    <source>
        <dbReference type="PROSITE-ProRule" id="PRU00266"/>
    </source>
</evidence>
<gene>
    <name evidence="7" type="ORF">QYE76_049748</name>
</gene>
<accession>A0AAD8SPW5</accession>
<evidence type="ECO:0000256" key="2">
    <source>
        <dbReference type="ARBA" id="ARBA00022884"/>
    </source>
</evidence>
<feature type="region of interest" description="Disordered" evidence="5">
    <location>
        <begin position="1"/>
        <end position="33"/>
    </location>
</feature>
<feature type="domain" description="DRBM" evidence="6">
    <location>
        <begin position="131"/>
        <end position="200"/>
    </location>
</feature>
<dbReference type="SUPFAM" id="SSF54768">
    <property type="entry name" value="dsRNA-binding domain-like"/>
    <property type="match status" value="2"/>
</dbReference>
<keyword evidence="8" id="KW-1185">Reference proteome</keyword>
<dbReference type="InterPro" id="IPR014720">
    <property type="entry name" value="dsRBD_dom"/>
</dbReference>
<dbReference type="PROSITE" id="PS50137">
    <property type="entry name" value="DS_RBD"/>
    <property type="match status" value="2"/>
</dbReference>